<organism evidence="1 3">
    <name type="scientific">Serratia marcescens</name>
    <dbReference type="NCBI Taxonomy" id="615"/>
    <lineage>
        <taxon>Bacteria</taxon>
        <taxon>Pseudomonadati</taxon>
        <taxon>Pseudomonadota</taxon>
        <taxon>Gammaproteobacteria</taxon>
        <taxon>Enterobacterales</taxon>
        <taxon>Yersiniaceae</taxon>
        <taxon>Serratia</taxon>
    </lineage>
</organism>
<evidence type="ECO:0000313" key="4">
    <source>
        <dbReference type="Proteomes" id="UP000247823"/>
    </source>
</evidence>
<accession>A0AB33FUY0</accession>
<evidence type="ECO:0000313" key="1">
    <source>
        <dbReference type="EMBL" id="AWL69175.1"/>
    </source>
</evidence>
<protein>
    <submittedName>
        <fullName evidence="1">Uncharacterized protein</fullName>
    </submittedName>
</protein>
<sequence length="65" mass="7144">MGAEGFFANRITHFLPRTTLGRFLRSASQFAHALSLLYLNESALIIKRTDTEASHGGIAAQPLEK</sequence>
<reference evidence="4" key="3">
    <citation type="submission" date="2018-06" db="EMBL/GenBank/DDBJ databases">
        <title>Serratia marcescens genome sequencing and assembly.</title>
        <authorList>
            <person name="Martins R.C."/>
            <person name="Perdigao-Neto L.V."/>
            <person name="Costa S.F."/>
            <person name="Levin A.S.S."/>
        </authorList>
    </citation>
    <scope>NUCLEOTIDE SEQUENCE [LARGE SCALE GENOMIC DNA]</scope>
    <source>
        <strain evidence="4">1283</strain>
    </source>
</reference>
<dbReference type="AlphaFoldDB" id="A0AB33FUY0"/>
<dbReference type="EMBL" id="CP029449">
    <property type="protein sequence ID" value="AWL69175.1"/>
    <property type="molecule type" value="Genomic_DNA"/>
</dbReference>
<evidence type="ECO:0000313" key="2">
    <source>
        <dbReference type="EMBL" id="PYA63331.1"/>
    </source>
</evidence>
<gene>
    <name evidence="1" type="ORF">DKC05_16735</name>
    <name evidence="2" type="ORF">DMW51_18840</name>
</gene>
<keyword evidence="4" id="KW-1185">Reference proteome</keyword>
<name>A0AB33FUY0_SERMA</name>
<reference evidence="2" key="4">
    <citation type="submission" date="2018-06" db="EMBL/GenBank/DDBJ databases">
        <authorList>
            <person name="Martins R.C."/>
            <person name="Perdigao-Neto L.V."/>
            <person name="Costa S.F."/>
            <person name="Levin A.S.S."/>
        </authorList>
    </citation>
    <scope>NUCLEOTIDE SEQUENCE</scope>
    <source>
        <strain evidence="2">1283</strain>
    </source>
</reference>
<reference evidence="2 4" key="2">
    <citation type="submission" date="2018-06" db="EMBL/GenBank/DDBJ databases">
        <title>Serratia marcescens genome sequencing and assembly.</title>
        <authorList>
            <person name="Martins R.C.R."/>
            <person name="Perdigao-Neto L.V."/>
            <person name="Costa S.F."/>
            <person name="Levin A.S.S."/>
        </authorList>
    </citation>
    <scope>NUCLEOTIDE SEQUENCE [LARGE SCALE GENOMIC DNA]</scope>
    <source>
        <strain evidence="2 4">1283</strain>
    </source>
</reference>
<dbReference type="Proteomes" id="UP000247823">
    <property type="component" value="Unassembled WGS sequence"/>
</dbReference>
<evidence type="ECO:0000313" key="3">
    <source>
        <dbReference type="Proteomes" id="UP000245399"/>
    </source>
</evidence>
<reference evidence="1 3" key="1">
    <citation type="submission" date="2018-05" db="EMBL/GenBank/DDBJ databases">
        <title>Klebsiella quasipneumonaiae provides a window into carbapenemase gene transfer, plasmid rearrangements and nosocomial acquisition from the hospital environment.</title>
        <authorList>
            <person name="Mathers A.J."/>
            <person name="Vegesana K."/>
            <person name="Stoesser N."/>
            <person name="Crook D."/>
            <person name="Vaughan A."/>
            <person name="Barry K."/>
            <person name="Parikh H."/>
            <person name="Sebra R."/>
            <person name="Kotay S."/>
            <person name="Walker A.S."/>
            <person name="Sheppard A.E."/>
        </authorList>
    </citation>
    <scope>NUCLEOTIDE SEQUENCE [LARGE SCALE GENOMIC DNA]</scope>
    <source>
        <strain evidence="1 3">CAV1761</strain>
    </source>
</reference>
<dbReference type="EMBL" id="QJQB01000428">
    <property type="protein sequence ID" value="PYA63331.1"/>
    <property type="molecule type" value="Genomic_DNA"/>
</dbReference>
<proteinExistence type="predicted"/>
<dbReference type="Proteomes" id="UP000245399">
    <property type="component" value="Chromosome"/>
</dbReference>